<dbReference type="InterPro" id="IPR024747">
    <property type="entry name" value="Pyridox_Oxase-rel"/>
</dbReference>
<dbReference type="OrthoDB" id="116031at2"/>
<dbReference type="RefSeq" id="WP_124710131.1">
    <property type="nucleotide sequence ID" value="NZ_CP033972.1"/>
</dbReference>
<evidence type="ECO:0000313" key="2">
    <source>
        <dbReference type="Proteomes" id="UP000271469"/>
    </source>
</evidence>
<dbReference type="AlphaFoldDB" id="A0A3G8JSW8"/>
<accession>A0A3G8JSW8</accession>
<dbReference type="InterPro" id="IPR012349">
    <property type="entry name" value="Split_barrel_FMN-bd"/>
</dbReference>
<name>A0A3G8JSW8_9ACTN</name>
<dbReference type="Pfam" id="PF12900">
    <property type="entry name" value="Pyridox_ox_2"/>
    <property type="match status" value="1"/>
</dbReference>
<proteinExistence type="predicted"/>
<gene>
    <name evidence="1" type="ORF">D7316_04437</name>
</gene>
<dbReference type="KEGG" id="gom:D7316_04437"/>
<protein>
    <recommendedName>
        <fullName evidence="3">Pyridoxamine 5'-phosphate oxidase putative domain-containing protein</fullName>
    </recommendedName>
</protein>
<dbReference type="Proteomes" id="UP000271469">
    <property type="component" value="Chromosome"/>
</dbReference>
<evidence type="ECO:0008006" key="3">
    <source>
        <dbReference type="Google" id="ProtNLM"/>
    </source>
</evidence>
<dbReference type="EMBL" id="CP033972">
    <property type="protein sequence ID" value="AZG47825.1"/>
    <property type="molecule type" value="Genomic_DNA"/>
</dbReference>
<reference evidence="1 2" key="1">
    <citation type="submission" date="2018-11" db="EMBL/GenBank/DDBJ databases">
        <title>Gordonia insulae sp. nov., isolated from an island soil.</title>
        <authorList>
            <person name="Kim Y.S."/>
            <person name="Kim S.B."/>
        </authorList>
    </citation>
    <scope>NUCLEOTIDE SEQUENCE [LARGE SCALE GENOMIC DNA]</scope>
    <source>
        <strain evidence="1 2">MMS17-SY073</strain>
    </source>
</reference>
<evidence type="ECO:0000313" key="1">
    <source>
        <dbReference type="EMBL" id="AZG47825.1"/>
    </source>
</evidence>
<organism evidence="1 2">
    <name type="scientific">Gordonia insulae</name>
    <dbReference type="NCBI Taxonomy" id="2420509"/>
    <lineage>
        <taxon>Bacteria</taxon>
        <taxon>Bacillati</taxon>
        <taxon>Actinomycetota</taxon>
        <taxon>Actinomycetes</taxon>
        <taxon>Mycobacteriales</taxon>
        <taxon>Gordoniaceae</taxon>
        <taxon>Gordonia</taxon>
    </lineage>
</organism>
<dbReference type="PANTHER" id="PTHR34071:SF2">
    <property type="entry name" value="FLAVIN-NUCLEOTIDE-BINDING PROTEIN"/>
    <property type="match status" value="1"/>
</dbReference>
<dbReference type="Gene3D" id="2.30.110.10">
    <property type="entry name" value="Electron Transport, Fmn-binding Protein, Chain A"/>
    <property type="match status" value="1"/>
</dbReference>
<dbReference type="SUPFAM" id="SSF50475">
    <property type="entry name" value="FMN-binding split barrel"/>
    <property type="match status" value="1"/>
</dbReference>
<dbReference type="PANTHER" id="PTHR34071">
    <property type="entry name" value="5-NITROIMIDAZOLE ANTIBIOTICS RESISTANCE PROTEIN, NIMA-FAMILY-RELATED PROTEIN-RELATED"/>
    <property type="match status" value="1"/>
</dbReference>
<keyword evidence="2" id="KW-1185">Reference proteome</keyword>
<sequence>MLATMPDDQLLSLTRKPDRGGDRALLDEILDEAHVGVLSTVTDDGLPWSVPMLAARDGDRLLIHGSSGAGALRRVAAGAPVTFTAFVVDGLVVAGTLFDHSVNYRSAVVRGTLVHVDDVTDAARALDVFSDAVLPGRSAEVRDHTRKELSATRILALPIVEGQWLCKARSGGPGTTDDSTGWTGHIPMHIAYEEPVTETPGELPDSVARLYRARPTARR</sequence>